<organism evidence="1">
    <name type="scientific">marine metagenome</name>
    <dbReference type="NCBI Taxonomy" id="408172"/>
    <lineage>
        <taxon>unclassified sequences</taxon>
        <taxon>metagenomes</taxon>
        <taxon>ecological metagenomes</taxon>
    </lineage>
</organism>
<proteinExistence type="predicted"/>
<evidence type="ECO:0008006" key="2">
    <source>
        <dbReference type="Google" id="ProtNLM"/>
    </source>
</evidence>
<name>A0A382QM71_9ZZZZ</name>
<feature type="non-terminal residue" evidence="1">
    <location>
        <position position="1"/>
    </location>
</feature>
<dbReference type="EMBL" id="UINC01114827">
    <property type="protein sequence ID" value="SVC85411.1"/>
    <property type="molecule type" value="Genomic_DNA"/>
</dbReference>
<dbReference type="AlphaFoldDB" id="A0A382QM71"/>
<sequence length="331" mass="36523">NFTYIVTDGDLNSNESIISVNITPVNDSPLGASIENIEVYQNQNTYFSLENYITDYDTHSNDLTITFLPEETDSENSSIIGSSFYGGTILSIDGDNFTFEYQASTTNTPTEDFILYKISDGELESEPALVSFDIPWGNPGIFRPGANNAVSQLIDTAEDTQTEITFIAFNSDPLDSSNDFPISGDGVEVEVVWGPYHGEVIENSLSLDETTGDYVIMSGGYIPGNNYGDNVGIDEILRDDECAESGLDSLGYIIYNPSIDEYTDTTTITFCVHGVNDPPYLFDLSNKEFDEDTILEIPITRLTVEAEENDIVINSDHITTFDPDTLFNNVD</sequence>
<gene>
    <name evidence="1" type="ORF">METZ01_LOCUS338265</name>
</gene>
<reference evidence="1" key="1">
    <citation type="submission" date="2018-05" db="EMBL/GenBank/DDBJ databases">
        <authorList>
            <person name="Lanie J.A."/>
            <person name="Ng W.-L."/>
            <person name="Kazmierczak K.M."/>
            <person name="Andrzejewski T.M."/>
            <person name="Davidsen T.M."/>
            <person name="Wayne K.J."/>
            <person name="Tettelin H."/>
            <person name="Glass J.I."/>
            <person name="Rusch D."/>
            <person name="Podicherti R."/>
            <person name="Tsui H.-C.T."/>
            <person name="Winkler M.E."/>
        </authorList>
    </citation>
    <scope>NUCLEOTIDE SEQUENCE</scope>
</reference>
<evidence type="ECO:0000313" key="1">
    <source>
        <dbReference type="EMBL" id="SVC85411.1"/>
    </source>
</evidence>
<accession>A0A382QM71</accession>
<feature type="non-terminal residue" evidence="1">
    <location>
        <position position="331"/>
    </location>
</feature>
<protein>
    <recommendedName>
        <fullName evidence="2">RapA2 cadherin-like domain-containing protein</fullName>
    </recommendedName>
</protein>